<dbReference type="Pfam" id="PF00626">
    <property type="entry name" value="Gelsolin"/>
    <property type="match status" value="1"/>
</dbReference>
<feature type="compositionally biased region" description="Gly residues" evidence="5">
    <location>
        <begin position="286"/>
        <end position="308"/>
    </location>
</feature>
<comment type="caution">
    <text evidence="10">The sequence shown here is derived from an EMBL/GenBank/DDBJ whole genome shotgun (WGS) entry which is preliminary data.</text>
</comment>
<keyword evidence="3" id="KW-0931">ER-Golgi transport</keyword>
<protein>
    <submittedName>
        <fullName evidence="10">Uncharacterized protein</fullName>
    </submittedName>
</protein>
<feature type="compositionally biased region" description="Low complexity" evidence="5">
    <location>
        <begin position="26"/>
        <end position="37"/>
    </location>
</feature>
<dbReference type="SUPFAM" id="SSF53300">
    <property type="entry name" value="vWA-like"/>
    <property type="match status" value="1"/>
</dbReference>
<proteinExistence type="predicted"/>
<evidence type="ECO:0000313" key="11">
    <source>
        <dbReference type="Proteomes" id="UP001465755"/>
    </source>
</evidence>
<dbReference type="GO" id="GO:0005789">
    <property type="term" value="C:endoplasmic reticulum membrane"/>
    <property type="evidence" value="ECO:0007669"/>
    <property type="project" value="UniProtKB-SubCell"/>
</dbReference>
<dbReference type="SUPFAM" id="SSF81995">
    <property type="entry name" value="beta-sandwich domain of Sec23/24"/>
    <property type="match status" value="1"/>
</dbReference>
<comment type="subcellular location">
    <subcellularLocation>
        <location evidence="1">Endoplasmic reticulum membrane</location>
    </subcellularLocation>
</comment>
<feature type="compositionally biased region" description="Gly residues" evidence="5">
    <location>
        <begin position="113"/>
        <end position="133"/>
    </location>
</feature>
<accession>A0AAW1NPJ8</accession>
<dbReference type="InterPro" id="IPR007123">
    <property type="entry name" value="Gelsolin-like_dom"/>
</dbReference>
<keyword evidence="11" id="KW-1185">Reference proteome</keyword>
<keyword evidence="3" id="KW-0813">Transport</keyword>
<feature type="domain" description="Sec23/Sec24 helical" evidence="8">
    <location>
        <begin position="708"/>
        <end position="815"/>
    </location>
</feature>
<gene>
    <name evidence="10" type="ORF">WJX73_006515</name>
</gene>
<feature type="compositionally biased region" description="Low complexity" evidence="5">
    <location>
        <begin position="229"/>
        <end position="252"/>
    </location>
</feature>
<dbReference type="Gene3D" id="3.40.20.10">
    <property type="entry name" value="Severin"/>
    <property type="match status" value="1"/>
</dbReference>
<dbReference type="InterPro" id="IPR036465">
    <property type="entry name" value="vWFA_dom_sf"/>
</dbReference>
<feature type="compositionally biased region" description="Low complexity" evidence="5">
    <location>
        <begin position="186"/>
        <end position="196"/>
    </location>
</feature>
<dbReference type="PANTHER" id="PTHR13803">
    <property type="entry name" value="SEC24-RELATED PROTEIN"/>
    <property type="match status" value="1"/>
</dbReference>
<dbReference type="GO" id="GO:0030127">
    <property type="term" value="C:COPII vesicle coat"/>
    <property type="evidence" value="ECO:0007669"/>
    <property type="project" value="InterPro"/>
</dbReference>
<evidence type="ECO:0000256" key="4">
    <source>
        <dbReference type="ARBA" id="ARBA00023136"/>
    </source>
</evidence>
<dbReference type="Pfam" id="PF04811">
    <property type="entry name" value="Sec23_trunk"/>
    <property type="match status" value="1"/>
</dbReference>
<keyword evidence="2" id="KW-0256">Endoplasmic reticulum</keyword>
<organism evidence="10 11">
    <name type="scientific">Symbiochloris irregularis</name>
    <dbReference type="NCBI Taxonomy" id="706552"/>
    <lineage>
        <taxon>Eukaryota</taxon>
        <taxon>Viridiplantae</taxon>
        <taxon>Chlorophyta</taxon>
        <taxon>core chlorophytes</taxon>
        <taxon>Trebouxiophyceae</taxon>
        <taxon>Trebouxiales</taxon>
        <taxon>Trebouxiaceae</taxon>
        <taxon>Symbiochloris</taxon>
    </lineage>
</organism>
<evidence type="ECO:0000256" key="2">
    <source>
        <dbReference type="ARBA" id="ARBA00022824"/>
    </source>
</evidence>
<dbReference type="InterPro" id="IPR036180">
    <property type="entry name" value="Gelsolin-like_dom_sf"/>
</dbReference>
<feature type="compositionally biased region" description="Pro residues" evidence="5">
    <location>
        <begin position="1"/>
        <end position="12"/>
    </location>
</feature>
<evidence type="ECO:0000259" key="6">
    <source>
        <dbReference type="Pfam" id="PF00626"/>
    </source>
</evidence>
<dbReference type="GO" id="GO:0000149">
    <property type="term" value="F:SNARE binding"/>
    <property type="evidence" value="ECO:0007669"/>
    <property type="project" value="TreeGrafter"/>
</dbReference>
<keyword evidence="4" id="KW-0472">Membrane</keyword>
<feature type="domain" description="Sec23/Sec24 trunk" evidence="7">
    <location>
        <begin position="438"/>
        <end position="606"/>
    </location>
</feature>
<name>A0AAW1NPJ8_9CHLO</name>
<dbReference type="SUPFAM" id="SSF82754">
    <property type="entry name" value="C-terminal, gelsolin-like domain of Sec23/24"/>
    <property type="match status" value="1"/>
</dbReference>
<dbReference type="InterPro" id="IPR012990">
    <property type="entry name" value="Beta-sandwich_Sec23_24"/>
</dbReference>
<dbReference type="InterPro" id="IPR006900">
    <property type="entry name" value="Sec23/24_helical_dom"/>
</dbReference>
<feature type="compositionally biased region" description="Low complexity" evidence="5">
    <location>
        <begin position="309"/>
        <end position="320"/>
    </location>
</feature>
<feature type="compositionally biased region" description="Gly residues" evidence="5">
    <location>
        <begin position="214"/>
        <end position="228"/>
    </location>
</feature>
<evidence type="ECO:0000259" key="8">
    <source>
        <dbReference type="Pfam" id="PF04815"/>
    </source>
</evidence>
<dbReference type="GO" id="GO:0008270">
    <property type="term" value="F:zinc ion binding"/>
    <property type="evidence" value="ECO:0007669"/>
    <property type="project" value="TreeGrafter"/>
</dbReference>
<evidence type="ECO:0000259" key="9">
    <source>
        <dbReference type="Pfam" id="PF08033"/>
    </source>
</evidence>
<evidence type="ECO:0000256" key="3">
    <source>
        <dbReference type="ARBA" id="ARBA00022892"/>
    </source>
</evidence>
<dbReference type="GO" id="GO:0006886">
    <property type="term" value="P:intracellular protein transport"/>
    <property type="evidence" value="ECO:0007669"/>
    <property type="project" value="InterPro"/>
</dbReference>
<dbReference type="AlphaFoldDB" id="A0AAW1NPJ8"/>
<dbReference type="InterPro" id="IPR029006">
    <property type="entry name" value="ADF-H/Gelsolin-like_dom_sf"/>
</dbReference>
<dbReference type="SUPFAM" id="SSF81811">
    <property type="entry name" value="Helical domain of Sec23/24"/>
    <property type="match status" value="1"/>
</dbReference>
<dbReference type="Proteomes" id="UP001465755">
    <property type="component" value="Unassembled WGS sequence"/>
</dbReference>
<dbReference type="InterPro" id="IPR050550">
    <property type="entry name" value="SEC23_SEC24_subfamily"/>
</dbReference>
<dbReference type="PANTHER" id="PTHR13803:SF39">
    <property type="entry name" value="SECRETORY 24AB, ISOFORM A"/>
    <property type="match status" value="1"/>
</dbReference>
<feature type="region of interest" description="Disordered" evidence="5">
    <location>
        <begin position="1"/>
        <end position="343"/>
    </location>
</feature>
<dbReference type="Pfam" id="PF04815">
    <property type="entry name" value="Sec23_helical"/>
    <property type="match status" value="1"/>
</dbReference>
<dbReference type="EMBL" id="JALJOQ010000142">
    <property type="protein sequence ID" value="KAK9794070.1"/>
    <property type="molecule type" value="Genomic_DNA"/>
</dbReference>
<reference evidence="10 11" key="1">
    <citation type="journal article" date="2024" name="Nat. Commun.">
        <title>Phylogenomics reveals the evolutionary origins of lichenization in chlorophyte algae.</title>
        <authorList>
            <person name="Puginier C."/>
            <person name="Libourel C."/>
            <person name="Otte J."/>
            <person name="Skaloud P."/>
            <person name="Haon M."/>
            <person name="Grisel S."/>
            <person name="Petersen M."/>
            <person name="Berrin J.G."/>
            <person name="Delaux P.M."/>
            <person name="Dal Grande F."/>
            <person name="Keller J."/>
        </authorList>
    </citation>
    <scope>NUCLEOTIDE SEQUENCE [LARGE SCALE GENOMIC DNA]</scope>
    <source>
        <strain evidence="10 11">SAG 2036</strain>
    </source>
</reference>
<sequence>MSYTQPGPPPGGPGQSSTGPPGPGIGQQQQRPGFQPGPTGGPAGYSYARPGMPPPVRTPSSGSISDTRQSSGPLGNPPFQQQPPSGPRGPPQQNFSAPPGGGPLSRPPPLGGPPGGGSGPLGAPPGGGSGPLGRGMPPLGSSPGGLPGARGPPGSMGGGLPPMRPPGSGPQFGRPPSGGGPPGQMGPPMAGLAAGGFPPPQGPPLMTRQLSGSSAGGTPRGMPGGFAPPGGHSSGPPVGVHRTPSSNGFGPPAGAPSPGFPGADGAQQQVTGAALPGRPMRHSTSMGGGGGGPFVPGAGGPPIGGGQFAPGPTGPSLGGAPSFGGPPGFAPPGSTGAGPGMLAPMQQRQLDPFEMVELGPAAPGQRDSANPLTFPRPVGEAAEEATSAGPPTNPRNCDARFMRLTVKAFPAQQALRARFQLPFGAIIHPLAEPQEDVPVVSELGEPFAPLPDDLLVNLRDSRAVIDALLNSLPNAFANTSILDSAMGPALQAAFMVMTPMGGKLMLFQSAIPSLGVGRVKPRDSPATWGTDNEAKTRQPEEQFFKKFAVECSRVQIAIDVFSCCAQATDLASLAALPKFTCGQLYYYPRFLHQRDEPKLAAELAHNLGRTTGWEAVMRIRTSRGLRVSVFHGHFFVRSSDLLALPQVDPDKAFAIQIAHEEAVLATQTAYVQCALLYTSSNGERRIRVHTLEAPVVADMADLYRGIDGGACATLLAKLAVEKSYSDKMDETRNTFQHKLVLALREYRAVHSAQARGGPAVPHNGLIFPPAMRYLPLWSLGALKTAALRGTVKDVPTDERISVGFDIIAASVPQLLRMAYPQLMPVHDPNGDWGRLGPDGRMVMPPNVPLALDLVDYSGAYLMDTGRVFLLWLGRGISPNFLSQVFGPEAAAGGAVNASHLAVEPPRQGSPLSERICALLHHLRSQRSTYPACFVVMQGTQPEQHVLPYFVEERAPQLPGYGDFLSQLHKAVLSKS</sequence>
<feature type="region of interest" description="Disordered" evidence="5">
    <location>
        <begin position="358"/>
        <end position="395"/>
    </location>
</feature>
<feature type="domain" description="Gelsolin-like" evidence="6">
    <location>
        <begin position="841"/>
        <end position="891"/>
    </location>
</feature>
<evidence type="ECO:0000256" key="1">
    <source>
        <dbReference type="ARBA" id="ARBA00004586"/>
    </source>
</evidence>
<dbReference type="GO" id="GO:0070971">
    <property type="term" value="C:endoplasmic reticulum exit site"/>
    <property type="evidence" value="ECO:0007669"/>
    <property type="project" value="TreeGrafter"/>
</dbReference>
<feature type="compositionally biased region" description="Polar residues" evidence="5">
    <location>
        <begin position="58"/>
        <end position="73"/>
    </location>
</feature>
<dbReference type="InterPro" id="IPR036175">
    <property type="entry name" value="Sec23/24_helical_dom_sf"/>
</dbReference>
<dbReference type="Gene3D" id="3.40.50.410">
    <property type="entry name" value="von Willebrand factor, type A domain"/>
    <property type="match status" value="1"/>
</dbReference>
<feature type="domain" description="Sec23/Sec24 beta-sandwich" evidence="9">
    <location>
        <begin position="612"/>
        <end position="696"/>
    </location>
</feature>
<dbReference type="GO" id="GO:0090110">
    <property type="term" value="P:COPII-coated vesicle cargo loading"/>
    <property type="evidence" value="ECO:0007669"/>
    <property type="project" value="TreeGrafter"/>
</dbReference>
<dbReference type="Gene3D" id="1.20.120.730">
    <property type="entry name" value="Sec23/Sec24 helical domain"/>
    <property type="match status" value="1"/>
</dbReference>
<evidence type="ECO:0000259" key="7">
    <source>
        <dbReference type="Pfam" id="PF04811"/>
    </source>
</evidence>
<feature type="compositionally biased region" description="Pro residues" evidence="5">
    <location>
        <begin position="80"/>
        <end position="90"/>
    </location>
</feature>
<dbReference type="InterPro" id="IPR006896">
    <property type="entry name" value="Sec23/24_trunk_dom"/>
</dbReference>
<dbReference type="Pfam" id="PF08033">
    <property type="entry name" value="Sec23_BS"/>
    <property type="match status" value="1"/>
</dbReference>
<evidence type="ECO:0000256" key="5">
    <source>
        <dbReference type="SAM" id="MobiDB-lite"/>
    </source>
</evidence>
<evidence type="ECO:0000313" key="10">
    <source>
        <dbReference type="EMBL" id="KAK9794070.1"/>
    </source>
</evidence>